<protein>
    <submittedName>
        <fullName evidence="1">Uncharacterized protein</fullName>
    </submittedName>
</protein>
<reference evidence="1" key="1">
    <citation type="submission" date="2018-02" db="EMBL/GenBank/DDBJ databases">
        <title>Rhizophora mucronata_Transcriptome.</title>
        <authorList>
            <person name="Meera S.P."/>
            <person name="Sreeshan A."/>
            <person name="Augustine A."/>
        </authorList>
    </citation>
    <scope>NUCLEOTIDE SEQUENCE</scope>
    <source>
        <tissue evidence="1">Leaf</tissue>
    </source>
</reference>
<dbReference type="EMBL" id="GGEC01071578">
    <property type="protein sequence ID" value="MBX52062.1"/>
    <property type="molecule type" value="Transcribed_RNA"/>
</dbReference>
<sequence length="15" mass="1750">MLILNLPFSDEKCLN</sequence>
<organism evidence="1">
    <name type="scientific">Rhizophora mucronata</name>
    <name type="common">Asiatic mangrove</name>
    <dbReference type="NCBI Taxonomy" id="61149"/>
    <lineage>
        <taxon>Eukaryota</taxon>
        <taxon>Viridiplantae</taxon>
        <taxon>Streptophyta</taxon>
        <taxon>Embryophyta</taxon>
        <taxon>Tracheophyta</taxon>
        <taxon>Spermatophyta</taxon>
        <taxon>Magnoliopsida</taxon>
        <taxon>eudicotyledons</taxon>
        <taxon>Gunneridae</taxon>
        <taxon>Pentapetalae</taxon>
        <taxon>rosids</taxon>
        <taxon>fabids</taxon>
        <taxon>Malpighiales</taxon>
        <taxon>Rhizophoraceae</taxon>
        <taxon>Rhizophora</taxon>
    </lineage>
</organism>
<evidence type="ECO:0000313" key="1">
    <source>
        <dbReference type="EMBL" id="MBX52062.1"/>
    </source>
</evidence>
<accession>A0A2P2PBD4</accession>
<proteinExistence type="predicted"/>
<name>A0A2P2PBD4_RHIMU</name>